<dbReference type="Pfam" id="PF13806">
    <property type="entry name" value="Rieske_2"/>
    <property type="match status" value="1"/>
</dbReference>
<protein>
    <submittedName>
        <fullName evidence="10">Nitrite reductase (NADH) small subunit</fullName>
    </submittedName>
</protein>
<dbReference type="OrthoDB" id="147178at2"/>
<dbReference type="GO" id="GO:0008942">
    <property type="term" value="F:nitrite reductase [NAD(P)H] activity"/>
    <property type="evidence" value="ECO:0007669"/>
    <property type="project" value="InterPro"/>
</dbReference>
<evidence type="ECO:0000256" key="1">
    <source>
        <dbReference type="ARBA" id="ARBA00022714"/>
    </source>
</evidence>
<feature type="domain" description="Rieske" evidence="9">
    <location>
        <begin position="9"/>
        <end position="103"/>
    </location>
</feature>
<dbReference type="PROSITE" id="PS51296">
    <property type="entry name" value="RIESKE"/>
    <property type="match status" value="1"/>
</dbReference>
<evidence type="ECO:0000313" key="10">
    <source>
        <dbReference type="EMBL" id="RKQ90740.1"/>
    </source>
</evidence>
<reference evidence="10 11" key="1">
    <citation type="submission" date="2018-10" db="EMBL/GenBank/DDBJ databases">
        <title>Genomic Encyclopedia of Archaeal and Bacterial Type Strains, Phase II (KMG-II): from individual species to whole genera.</title>
        <authorList>
            <person name="Goeker M."/>
        </authorList>
    </citation>
    <scope>NUCLEOTIDE SEQUENCE [LARGE SCALE GENOMIC DNA]</scope>
    <source>
        <strain evidence="10 11">DSM 14954</strain>
    </source>
</reference>
<evidence type="ECO:0000256" key="8">
    <source>
        <dbReference type="ARBA" id="ARBA00038001"/>
    </source>
</evidence>
<dbReference type="GO" id="GO:0051537">
    <property type="term" value="F:2 iron, 2 sulfur cluster binding"/>
    <property type="evidence" value="ECO:0007669"/>
    <property type="project" value="UniProtKB-KW"/>
</dbReference>
<keyword evidence="5" id="KW-0411">Iron-sulfur</keyword>
<comment type="caution">
    <text evidence="10">The sequence shown here is derived from an EMBL/GenBank/DDBJ whole genome shotgun (WGS) entry which is preliminary data.</text>
</comment>
<dbReference type="GO" id="GO:0004497">
    <property type="term" value="F:monooxygenase activity"/>
    <property type="evidence" value="ECO:0007669"/>
    <property type="project" value="UniProtKB-ARBA"/>
</dbReference>
<keyword evidence="6" id="KW-0534">Nitrate assimilation</keyword>
<evidence type="ECO:0000256" key="4">
    <source>
        <dbReference type="ARBA" id="ARBA00023004"/>
    </source>
</evidence>
<organism evidence="10 11">
    <name type="scientific">Solirubrobacter pauli</name>
    <dbReference type="NCBI Taxonomy" id="166793"/>
    <lineage>
        <taxon>Bacteria</taxon>
        <taxon>Bacillati</taxon>
        <taxon>Actinomycetota</taxon>
        <taxon>Thermoleophilia</taxon>
        <taxon>Solirubrobacterales</taxon>
        <taxon>Solirubrobacteraceae</taxon>
        <taxon>Solirubrobacter</taxon>
    </lineage>
</organism>
<dbReference type="GO" id="GO:0046872">
    <property type="term" value="F:metal ion binding"/>
    <property type="evidence" value="ECO:0007669"/>
    <property type="project" value="UniProtKB-KW"/>
</dbReference>
<evidence type="ECO:0000256" key="5">
    <source>
        <dbReference type="ARBA" id="ARBA00023014"/>
    </source>
</evidence>
<evidence type="ECO:0000256" key="6">
    <source>
        <dbReference type="ARBA" id="ARBA00023063"/>
    </source>
</evidence>
<keyword evidence="2" id="KW-0479">Metal-binding</keyword>
<comment type="cofactor">
    <cofactor evidence="7">
        <name>[2Fe-2S] cluster</name>
        <dbReference type="ChEBI" id="CHEBI:190135"/>
    </cofactor>
</comment>
<dbReference type="PANTHER" id="PTHR21496:SF0">
    <property type="entry name" value="RIESKE DOMAIN-CONTAINING PROTEIN"/>
    <property type="match status" value="1"/>
</dbReference>
<comment type="similarity">
    <text evidence="8">Belongs to the bacterial ring-hydroxylating dioxygenase ferredoxin component family.</text>
</comment>
<dbReference type="Proteomes" id="UP000278962">
    <property type="component" value="Unassembled WGS sequence"/>
</dbReference>
<dbReference type="GO" id="GO:0042128">
    <property type="term" value="P:nitrate assimilation"/>
    <property type="evidence" value="ECO:0007669"/>
    <property type="project" value="UniProtKB-KW"/>
</dbReference>
<keyword evidence="3" id="KW-0560">Oxidoreductase</keyword>
<dbReference type="NCBIfam" id="TIGR02378">
    <property type="entry name" value="nirD_assim_sml"/>
    <property type="match status" value="1"/>
</dbReference>
<keyword evidence="4" id="KW-0408">Iron</keyword>
<keyword evidence="11" id="KW-1185">Reference proteome</keyword>
<dbReference type="PANTHER" id="PTHR21496">
    <property type="entry name" value="FERREDOXIN-RELATED"/>
    <property type="match status" value="1"/>
</dbReference>
<keyword evidence="1" id="KW-0001">2Fe-2S</keyword>
<dbReference type="AlphaFoldDB" id="A0A660L9W4"/>
<evidence type="ECO:0000256" key="2">
    <source>
        <dbReference type="ARBA" id="ARBA00022723"/>
    </source>
</evidence>
<evidence type="ECO:0000256" key="7">
    <source>
        <dbReference type="ARBA" id="ARBA00034078"/>
    </source>
</evidence>
<dbReference type="GO" id="GO:0016705">
    <property type="term" value="F:oxidoreductase activity, acting on paired donors, with incorporation or reduction of molecular oxygen"/>
    <property type="evidence" value="ECO:0007669"/>
    <property type="project" value="UniProtKB-ARBA"/>
</dbReference>
<dbReference type="Gene3D" id="2.102.10.10">
    <property type="entry name" value="Rieske [2Fe-2S] iron-sulphur domain"/>
    <property type="match status" value="1"/>
</dbReference>
<evidence type="ECO:0000259" key="9">
    <source>
        <dbReference type="PROSITE" id="PS51296"/>
    </source>
</evidence>
<dbReference type="InterPro" id="IPR036922">
    <property type="entry name" value="Rieske_2Fe-2S_sf"/>
</dbReference>
<proteinExistence type="inferred from homology"/>
<evidence type="ECO:0000256" key="3">
    <source>
        <dbReference type="ARBA" id="ARBA00023002"/>
    </source>
</evidence>
<dbReference type="EMBL" id="RBIL01000001">
    <property type="protein sequence ID" value="RKQ90740.1"/>
    <property type="molecule type" value="Genomic_DNA"/>
</dbReference>
<sequence>MTAIADPTWTLVGRVEDVPMLEGRTTAVDGRRIAIFRLPDGLAAIDAHCPHAAGPLADGIVADSCVTCPLHGRRFDLTTGLALNGDEAVAVHEIREEDGALWVRLA</sequence>
<dbReference type="RefSeq" id="WP_121247755.1">
    <property type="nucleotide sequence ID" value="NZ_RBIL01000001.1"/>
</dbReference>
<dbReference type="InterPro" id="IPR017941">
    <property type="entry name" value="Rieske_2Fe-2S"/>
</dbReference>
<name>A0A660L9W4_9ACTN</name>
<dbReference type="InterPro" id="IPR012748">
    <property type="entry name" value="Rieske-like_NirD"/>
</dbReference>
<evidence type="ECO:0000313" key="11">
    <source>
        <dbReference type="Proteomes" id="UP000278962"/>
    </source>
</evidence>
<dbReference type="SUPFAM" id="SSF50022">
    <property type="entry name" value="ISP domain"/>
    <property type="match status" value="1"/>
</dbReference>
<gene>
    <name evidence="10" type="ORF">C8N24_0553</name>
</gene>
<accession>A0A660L9W4</accession>